<dbReference type="EMBL" id="BAABME010000281">
    <property type="protein sequence ID" value="GAA0141402.1"/>
    <property type="molecule type" value="Genomic_DNA"/>
</dbReference>
<protein>
    <recommendedName>
        <fullName evidence="4">No apical meristem-associated C-terminal domain-containing protein</fullName>
    </recommendedName>
</protein>
<dbReference type="PANTHER" id="PTHR45023:SF13">
    <property type="entry name" value="PUTATIVE-RELATED"/>
    <property type="match status" value="1"/>
</dbReference>
<dbReference type="Proteomes" id="UP001454036">
    <property type="component" value="Unassembled WGS sequence"/>
</dbReference>
<sequence length="200" mass="22826">MLGRWRGAYDTAKRMKQSGWSENDVLARAHTIYVENGNGTFNLMQDKVRDQPRYISQVGGNTGSDSSGTKRARETDIGDSASVGSISRPIGRDASKKKGKGKSSRRGKAEALEIIEEDWDEYKQFKEKEFKRLDKIILAQQEAARAHQETTRAQEEASRIKLEAIRAKKMKLFMKLSVKEHLDDYNKQLPEMLKVELFDN</sequence>
<reference evidence="2 3" key="1">
    <citation type="submission" date="2024-01" db="EMBL/GenBank/DDBJ databases">
        <title>The complete chloroplast genome sequence of Lithospermum erythrorhizon: insights into the phylogenetic relationship among Boraginaceae species and the maternal lineages of purple gromwells.</title>
        <authorList>
            <person name="Okada T."/>
            <person name="Watanabe K."/>
        </authorList>
    </citation>
    <scope>NUCLEOTIDE SEQUENCE [LARGE SCALE GENOMIC DNA]</scope>
</reference>
<keyword evidence="3" id="KW-1185">Reference proteome</keyword>
<proteinExistence type="predicted"/>
<organism evidence="2 3">
    <name type="scientific">Lithospermum erythrorhizon</name>
    <name type="common">Purple gromwell</name>
    <name type="synonym">Lithospermum officinale var. erythrorhizon</name>
    <dbReference type="NCBI Taxonomy" id="34254"/>
    <lineage>
        <taxon>Eukaryota</taxon>
        <taxon>Viridiplantae</taxon>
        <taxon>Streptophyta</taxon>
        <taxon>Embryophyta</taxon>
        <taxon>Tracheophyta</taxon>
        <taxon>Spermatophyta</taxon>
        <taxon>Magnoliopsida</taxon>
        <taxon>eudicotyledons</taxon>
        <taxon>Gunneridae</taxon>
        <taxon>Pentapetalae</taxon>
        <taxon>asterids</taxon>
        <taxon>lamiids</taxon>
        <taxon>Boraginales</taxon>
        <taxon>Boraginaceae</taxon>
        <taxon>Boraginoideae</taxon>
        <taxon>Lithospermeae</taxon>
        <taxon>Lithospermum</taxon>
    </lineage>
</organism>
<feature type="region of interest" description="Disordered" evidence="1">
    <location>
        <begin position="55"/>
        <end position="109"/>
    </location>
</feature>
<dbReference type="AlphaFoldDB" id="A0AAV3NUJ7"/>
<name>A0AAV3NUJ7_LITER</name>
<feature type="compositionally biased region" description="Basic residues" evidence="1">
    <location>
        <begin position="97"/>
        <end position="106"/>
    </location>
</feature>
<evidence type="ECO:0000313" key="2">
    <source>
        <dbReference type="EMBL" id="GAA0141402.1"/>
    </source>
</evidence>
<comment type="caution">
    <text evidence="2">The sequence shown here is derived from an EMBL/GenBank/DDBJ whole genome shotgun (WGS) entry which is preliminary data.</text>
</comment>
<evidence type="ECO:0000313" key="3">
    <source>
        <dbReference type="Proteomes" id="UP001454036"/>
    </source>
</evidence>
<dbReference type="PANTHER" id="PTHR45023">
    <property type="match status" value="1"/>
</dbReference>
<evidence type="ECO:0008006" key="4">
    <source>
        <dbReference type="Google" id="ProtNLM"/>
    </source>
</evidence>
<evidence type="ECO:0000256" key="1">
    <source>
        <dbReference type="SAM" id="MobiDB-lite"/>
    </source>
</evidence>
<accession>A0AAV3NUJ7</accession>
<gene>
    <name evidence="2" type="ORF">LIER_02551</name>
</gene>